<evidence type="ECO:0000313" key="1">
    <source>
        <dbReference type="EMBL" id="RCH79706.1"/>
    </source>
</evidence>
<reference evidence="1 2" key="1">
    <citation type="journal article" date="2018" name="G3 (Bethesda)">
        <title>Phylogenetic and Phylogenomic Definition of Rhizopus Species.</title>
        <authorList>
            <person name="Gryganskyi A.P."/>
            <person name="Golan J."/>
            <person name="Dolatabadi S."/>
            <person name="Mondo S."/>
            <person name="Robb S."/>
            <person name="Idnurm A."/>
            <person name="Muszewska A."/>
            <person name="Steczkiewicz K."/>
            <person name="Masonjones S."/>
            <person name="Liao H.L."/>
            <person name="Gajdeczka M.T."/>
            <person name="Anike F."/>
            <person name="Vuek A."/>
            <person name="Anishchenko I.M."/>
            <person name="Voigt K."/>
            <person name="de Hoog G.S."/>
            <person name="Smith M.E."/>
            <person name="Heitman J."/>
            <person name="Vilgalys R."/>
            <person name="Stajich J.E."/>
        </authorList>
    </citation>
    <scope>NUCLEOTIDE SEQUENCE [LARGE SCALE GENOMIC DNA]</scope>
    <source>
        <strain evidence="1 2">CBS 357.93</strain>
    </source>
</reference>
<dbReference type="EMBL" id="PJQL01004336">
    <property type="protein sequence ID" value="RCH79706.1"/>
    <property type="molecule type" value="Genomic_DNA"/>
</dbReference>
<proteinExistence type="predicted"/>
<name>A0A367IPZ2_RHIAZ</name>
<feature type="non-terminal residue" evidence="1">
    <location>
        <position position="1"/>
    </location>
</feature>
<protein>
    <submittedName>
        <fullName evidence="1">Uncharacterized protein</fullName>
    </submittedName>
</protein>
<organism evidence="1 2">
    <name type="scientific">Rhizopus azygosporus</name>
    <name type="common">Rhizopus microsporus var. azygosporus</name>
    <dbReference type="NCBI Taxonomy" id="86630"/>
    <lineage>
        <taxon>Eukaryota</taxon>
        <taxon>Fungi</taxon>
        <taxon>Fungi incertae sedis</taxon>
        <taxon>Mucoromycota</taxon>
        <taxon>Mucoromycotina</taxon>
        <taxon>Mucoromycetes</taxon>
        <taxon>Mucorales</taxon>
        <taxon>Mucorineae</taxon>
        <taxon>Rhizopodaceae</taxon>
        <taxon>Rhizopus</taxon>
    </lineage>
</organism>
<keyword evidence="2" id="KW-1185">Reference proteome</keyword>
<sequence length="78" mass="9306">FIWYSSGNHLFLIQIHGNKALKKTFDFQLSVLNSMEISRDQAICMFFYVEYTEGNVRKYKRRIEDFNAAEICYNINPN</sequence>
<comment type="caution">
    <text evidence="1">The sequence shown here is derived from an EMBL/GenBank/DDBJ whole genome shotgun (WGS) entry which is preliminary data.</text>
</comment>
<gene>
    <name evidence="1" type="ORF">CU097_004018</name>
</gene>
<accession>A0A367IPZ2</accession>
<dbReference type="Proteomes" id="UP000252139">
    <property type="component" value="Unassembled WGS sequence"/>
</dbReference>
<dbReference type="OrthoDB" id="2232825at2759"/>
<evidence type="ECO:0000313" key="2">
    <source>
        <dbReference type="Proteomes" id="UP000252139"/>
    </source>
</evidence>
<dbReference type="AlphaFoldDB" id="A0A367IPZ2"/>